<keyword evidence="3" id="KW-0731">Sigma factor</keyword>
<comment type="similarity">
    <text evidence="1">Belongs to the sigma-70 factor family. ECF subfamily.</text>
</comment>
<comment type="caution">
    <text evidence="5">The sequence shown here is derived from an EMBL/GenBank/DDBJ whole genome shotgun (WGS) entry which is preliminary data.</text>
</comment>
<evidence type="ECO:0000256" key="1">
    <source>
        <dbReference type="ARBA" id="ARBA00010641"/>
    </source>
</evidence>
<dbReference type="NCBIfam" id="TIGR02937">
    <property type="entry name" value="sigma70-ECF"/>
    <property type="match status" value="1"/>
</dbReference>
<dbReference type="RefSeq" id="WP_004367311.1">
    <property type="nucleotide sequence ID" value="NZ_CAJPQZ010000039.1"/>
</dbReference>
<dbReference type="Gene3D" id="1.10.10.10">
    <property type="entry name" value="Winged helix-like DNA-binding domain superfamily/Winged helix DNA-binding domain"/>
    <property type="match status" value="1"/>
</dbReference>
<evidence type="ECO:0000256" key="2">
    <source>
        <dbReference type="ARBA" id="ARBA00023015"/>
    </source>
</evidence>
<dbReference type="SUPFAM" id="SSF88659">
    <property type="entry name" value="Sigma3 and sigma4 domains of RNA polymerase sigma factors"/>
    <property type="match status" value="1"/>
</dbReference>
<dbReference type="SUPFAM" id="SSF88946">
    <property type="entry name" value="Sigma2 domain of RNA polymerase sigma factors"/>
    <property type="match status" value="1"/>
</dbReference>
<dbReference type="InterPro" id="IPR036388">
    <property type="entry name" value="WH-like_DNA-bd_sf"/>
</dbReference>
<name>A0A9D5WXZ2_9BACT</name>
<dbReference type="Gene3D" id="1.10.1740.10">
    <property type="match status" value="1"/>
</dbReference>
<dbReference type="InterPro" id="IPR014284">
    <property type="entry name" value="RNA_pol_sigma-70_dom"/>
</dbReference>
<evidence type="ECO:0000256" key="3">
    <source>
        <dbReference type="ARBA" id="ARBA00023082"/>
    </source>
</evidence>
<dbReference type="GO" id="GO:0016987">
    <property type="term" value="F:sigma factor activity"/>
    <property type="evidence" value="ECO:0007669"/>
    <property type="project" value="UniProtKB-KW"/>
</dbReference>
<dbReference type="PANTHER" id="PTHR43133:SF46">
    <property type="entry name" value="RNA POLYMERASE SIGMA-70 FACTOR ECF SUBFAMILY"/>
    <property type="match status" value="1"/>
</dbReference>
<dbReference type="PANTHER" id="PTHR43133">
    <property type="entry name" value="RNA POLYMERASE ECF-TYPE SIGMA FACTO"/>
    <property type="match status" value="1"/>
</dbReference>
<dbReference type="InterPro" id="IPR013325">
    <property type="entry name" value="RNA_pol_sigma_r2"/>
</dbReference>
<dbReference type="Pfam" id="PF04542">
    <property type="entry name" value="Sigma70_r2"/>
    <property type="match status" value="1"/>
</dbReference>
<keyword evidence="2" id="KW-0805">Transcription regulation</keyword>
<dbReference type="GeneID" id="67366085"/>
<dbReference type="InterPro" id="IPR013249">
    <property type="entry name" value="RNA_pol_sigma70_r4_t2"/>
</dbReference>
<evidence type="ECO:0000313" key="5">
    <source>
        <dbReference type="EMBL" id="MBF1445927.1"/>
    </source>
</evidence>
<gene>
    <name evidence="5" type="ORF">HXN55_00875</name>
</gene>
<dbReference type="EMBL" id="JABZTM010000005">
    <property type="protein sequence ID" value="MBF1445927.1"/>
    <property type="molecule type" value="Genomic_DNA"/>
</dbReference>
<evidence type="ECO:0000256" key="4">
    <source>
        <dbReference type="ARBA" id="ARBA00023163"/>
    </source>
</evidence>
<dbReference type="GO" id="GO:0006352">
    <property type="term" value="P:DNA-templated transcription initiation"/>
    <property type="evidence" value="ECO:0007669"/>
    <property type="project" value="InterPro"/>
</dbReference>
<organism evidence="5 6">
    <name type="scientific">Prevotella nigrescens</name>
    <dbReference type="NCBI Taxonomy" id="28133"/>
    <lineage>
        <taxon>Bacteria</taxon>
        <taxon>Pseudomonadati</taxon>
        <taxon>Bacteroidota</taxon>
        <taxon>Bacteroidia</taxon>
        <taxon>Bacteroidales</taxon>
        <taxon>Prevotellaceae</taxon>
        <taxon>Prevotella</taxon>
    </lineage>
</organism>
<evidence type="ECO:0000313" key="6">
    <source>
        <dbReference type="Proteomes" id="UP000787419"/>
    </source>
</evidence>
<dbReference type="Proteomes" id="UP000787419">
    <property type="component" value="Unassembled WGS sequence"/>
</dbReference>
<protein>
    <submittedName>
        <fullName evidence="5">RNA polymerase sigma factor</fullName>
    </submittedName>
</protein>
<dbReference type="AlphaFoldDB" id="A0A9D5WXZ2"/>
<dbReference type="GO" id="GO:0003677">
    <property type="term" value="F:DNA binding"/>
    <property type="evidence" value="ECO:0007669"/>
    <property type="project" value="InterPro"/>
</dbReference>
<keyword evidence="4" id="KW-0804">Transcription</keyword>
<proteinExistence type="inferred from homology"/>
<dbReference type="InterPro" id="IPR007627">
    <property type="entry name" value="RNA_pol_sigma70_r2"/>
</dbReference>
<sequence>MIKLDEKEETRIAEGLHKRDTSAMRTFYNLYAGIFMTVCLRYIADSDDAKDVLQDAFIKIFTKIESFEYRGRGSLLAWSKQVVVMEALGFLRNKRTLPLVHEEQLPEQDDKADITVDDIPEEALLQMVQSLPDGYRTVFNLYVLENKSHKEIGEILGIRAKSSASQLSRAKSILKQQIVSYRKGVKL</sequence>
<reference evidence="5" key="1">
    <citation type="submission" date="2020-04" db="EMBL/GenBank/DDBJ databases">
        <title>Deep metagenomics examines the oral microbiome during advanced dental caries in children, revealing novel taxa and co-occurrences with host molecules.</title>
        <authorList>
            <person name="Baker J.L."/>
            <person name="Morton J.T."/>
            <person name="Dinis M."/>
            <person name="Alvarez R."/>
            <person name="Tran N.C."/>
            <person name="Knight R."/>
            <person name="Edlund A."/>
        </authorList>
    </citation>
    <scope>NUCLEOTIDE SEQUENCE</scope>
    <source>
        <strain evidence="5">JCVI_32_bin.50</strain>
    </source>
</reference>
<accession>A0A9D5WXZ2</accession>
<dbReference type="InterPro" id="IPR039425">
    <property type="entry name" value="RNA_pol_sigma-70-like"/>
</dbReference>
<dbReference type="InterPro" id="IPR013324">
    <property type="entry name" value="RNA_pol_sigma_r3/r4-like"/>
</dbReference>
<dbReference type="Pfam" id="PF08281">
    <property type="entry name" value="Sigma70_r4_2"/>
    <property type="match status" value="1"/>
</dbReference>